<dbReference type="InterPro" id="IPR000943">
    <property type="entry name" value="RNA_pol_sigma70"/>
</dbReference>
<keyword evidence="1" id="KW-0805">Transcription regulation</keyword>
<evidence type="ECO:0000259" key="7">
    <source>
        <dbReference type="Pfam" id="PF04542"/>
    </source>
</evidence>
<evidence type="ECO:0000259" key="6">
    <source>
        <dbReference type="Pfam" id="PF04539"/>
    </source>
</evidence>
<dbReference type="RefSeq" id="WP_111495527.1">
    <property type="nucleotide sequence ID" value="NZ_CP031264.1"/>
</dbReference>
<evidence type="ECO:0000259" key="8">
    <source>
        <dbReference type="Pfam" id="PF04545"/>
    </source>
</evidence>
<sequence length="275" mass="30708">MPRPGPGPARPSPRSDGLPPTWAEDRSPDDLPHRLEQLARLPAGPERDRLREQVISSLMPMARRLARRFRNRGESDDDLVQVASVGLVKAVDRYDPAQGHAFESFAVPTIVGELKRHFRDHAWDLHVPRRVQEARNQVRRAQQELLQPLGGRSPTVAEVADYTGLPEEDVILGLEAYQAYAAVSLDAPVPGLEVGSLADTMGSEDRYLDLVVDRISLRPLLEGLPERERRILFLRFFRSMTQHQIADVVGVSQMHVSRLIARSCATLRSGMLAGI</sequence>
<dbReference type="InterPro" id="IPR014322">
    <property type="entry name" value="RNA_pol_sigma-B/F/G"/>
</dbReference>
<dbReference type="InterPro" id="IPR014284">
    <property type="entry name" value="RNA_pol_sigma-70_dom"/>
</dbReference>
<dbReference type="InterPro" id="IPR007627">
    <property type="entry name" value="RNA_pol_sigma70_r2"/>
</dbReference>
<feature type="compositionally biased region" description="Pro residues" evidence="5">
    <location>
        <begin position="1"/>
        <end position="11"/>
    </location>
</feature>
<dbReference type="InterPro" id="IPR036388">
    <property type="entry name" value="WH-like_DNA-bd_sf"/>
</dbReference>
<dbReference type="Pfam" id="PF04542">
    <property type="entry name" value="Sigma70_r2"/>
    <property type="match status" value="1"/>
</dbReference>
<dbReference type="InterPro" id="IPR007624">
    <property type="entry name" value="RNA_pol_sigma70_r3"/>
</dbReference>
<dbReference type="Pfam" id="PF04545">
    <property type="entry name" value="Sigma70_r4"/>
    <property type="match status" value="1"/>
</dbReference>
<feature type="region of interest" description="Disordered" evidence="5">
    <location>
        <begin position="1"/>
        <end position="31"/>
    </location>
</feature>
<feature type="domain" description="RNA polymerase sigma-70 region 3" evidence="6">
    <location>
        <begin position="133"/>
        <end position="187"/>
    </location>
</feature>
<evidence type="ECO:0000256" key="2">
    <source>
        <dbReference type="ARBA" id="ARBA00023082"/>
    </source>
</evidence>
<evidence type="ECO:0000313" key="10">
    <source>
        <dbReference type="Proteomes" id="UP000249340"/>
    </source>
</evidence>
<dbReference type="EMBL" id="CP031264">
    <property type="protein sequence ID" value="AXI80572.1"/>
    <property type="molecule type" value="Genomic_DNA"/>
</dbReference>
<evidence type="ECO:0000256" key="1">
    <source>
        <dbReference type="ARBA" id="ARBA00023015"/>
    </source>
</evidence>
<gene>
    <name evidence="9" type="ORF">C7M71_027455</name>
</gene>
<dbReference type="Gene3D" id="1.10.10.10">
    <property type="entry name" value="Winged helix-like DNA-binding domain superfamily/Winged helix DNA-binding domain"/>
    <property type="match status" value="2"/>
</dbReference>
<dbReference type="SUPFAM" id="SSF88659">
    <property type="entry name" value="Sigma3 and sigma4 domains of RNA polymerase sigma factors"/>
    <property type="match status" value="2"/>
</dbReference>
<dbReference type="Pfam" id="PF04539">
    <property type="entry name" value="Sigma70_r3"/>
    <property type="match status" value="1"/>
</dbReference>
<dbReference type="OrthoDB" id="9804285at2"/>
<feature type="domain" description="RNA polymerase sigma-70 region 2" evidence="7">
    <location>
        <begin position="55"/>
        <end position="123"/>
    </location>
</feature>
<keyword evidence="3" id="KW-0238">DNA-binding</keyword>
<evidence type="ECO:0000256" key="4">
    <source>
        <dbReference type="ARBA" id="ARBA00023163"/>
    </source>
</evidence>
<evidence type="ECO:0000256" key="3">
    <source>
        <dbReference type="ARBA" id="ARBA00023125"/>
    </source>
</evidence>
<dbReference type="KEGG" id="stri:C7M71_027455"/>
<keyword evidence="2" id="KW-0731">Sigma factor</keyword>
<reference evidence="10" key="1">
    <citation type="submission" date="2018-07" db="EMBL/GenBank/DDBJ databases">
        <title>Streptacidiphilus bronchialis DSM 106435 chromosome.</title>
        <authorList>
            <person name="Batra D."/>
            <person name="Gulvik C.A."/>
        </authorList>
    </citation>
    <scope>NUCLEOTIDE SEQUENCE [LARGE SCALE GENOMIC DNA]</scope>
    <source>
        <strain evidence="10">DSM 106435</strain>
    </source>
</reference>
<keyword evidence="10" id="KW-1185">Reference proteome</keyword>
<dbReference type="NCBIfam" id="TIGR02980">
    <property type="entry name" value="SigBFG"/>
    <property type="match status" value="1"/>
</dbReference>
<dbReference type="GO" id="GO:0016987">
    <property type="term" value="F:sigma factor activity"/>
    <property type="evidence" value="ECO:0007669"/>
    <property type="project" value="UniProtKB-KW"/>
</dbReference>
<dbReference type="GO" id="GO:0003677">
    <property type="term" value="F:DNA binding"/>
    <property type="evidence" value="ECO:0007669"/>
    <property type="project" value="UniProtKB-KW"/>
</dbReference>
<dbReference type="Proteomes" id="UP000249340">
    <property type="component" value="Chromosome"/>
</dbReference>
<proteinExistence type="predicted"/>
<dbReference type="SUPFAM" id="SSF88946">
    <property type="entry name" value="Sigma2 domain of RNA polymerase sigma factors"/>
    <property type="match status" value="1"/>
</dbReference>
<dbReference type="GO" id="GO:0006352">
    <property type="term" value="P:DNA-templated transcription initiation"/>
    <property type="evidence" value="ECO:0007669"/>
    <property type="project" value="InterPro"/>
</dbReference>
<dbReference type="PRINTS" id="PR00046">
    <property type="entry name" value="SIGMA70FCT"/>
</dbReference>
<protein>
    <submittedName>
        <fullName evidence="9">SigB/SigF/SigG family RNA polymerase sigma factor</fullName>
    </submittedName>
</protein>
<dbReference type="Gene3D" id="1.20.120.1810">
    <property type="match status" value="1"/>
</dbReference>
<dbReference type="InterPro" id="IPR013324">
    <property type="entry name" value="RNA_pol_sigma_r3/r4-like"/>
</dbReference>
<evidence type="ECO:0000313" key="9">
    <source>
        <dbReference type="EMBL" id="AXI80572.1"/>
    </source>
</evidence>
<dbReference type="InterPro" id="IPR013325">
    <property type="entry name" value="RNA_pol_sigma_r2"/>
</dbReference>
<dbReference type="NCBIfam" id="TIGR02937">
    <property type="entry name" value="sigma70-ECF"/>
    <property type="match status" value="1"/>
</dbReference>
<feature type="domain" description="RNA polymerase sigma-70 region 4" evidence="8">
    <location>
        <begin position="220"/>
        <end position="268"/>
    </location>
</feature>
<dbReference type="InterPro" id="IPR007630">
    <property type="entry name" value="RNA_pol_sigma70_r4"/>
</dbReference>
<dbReference type="PANTHER" id="PTHR30385:SF4">
    <property type="entry name" value="RNA POLYMERASE SIGMA-E FACTOR"/>
    <property type="match status" value="1"/>
</dbReference>
<evidence type="ECO:0000256" key="5">
    <source>
        <dbReference type="SAM" id="MobiDB-lite"/>
    </source>
</evidence>
<dbReference type="AlphaFoldDB" id="A0A345T3L7"/>
<dbReference type="CDD" id="cd06171">
    <property type="entry name" value="Sigma70_r4"/>
    <property type="match status" value="1"/>
</dbReference>
<accession>A0A345T3L7</accession>
<organism evidence="9 10">
    <name type="scientific">Peterkaempfera bronchialis</name>
    <dbReference type="NCBI Taxonomy" id="2126346"/>
    <lineage>
        <taxon>Bacteria</taxon>
        <taxon>Bacillati</taxon>
        <taxon>Actinomycetota</taxon>
        <taxon>Actinomycetes</taxon>
        <taxon>Kitasatosporales</taxon>
        <taxon>Streptomycetaceae</taxon>
        <taxon>Peterkaempfera</taxon>
    </lineage>
</organism>
<dbReference type="PANTHER" id="PTHR30385">
    <property type="entry name" value="SIGMA FACTOR F FLAGELLAR"/>
    <property type="match status" value="1"/>
</dbReference>
<name>A0A345T3L7_9ACTN</name>
<keyword evidence="4" id="KW-0804">Transcription</keyword>